<protein>
    <submittedName>
        <fullName evidence="2">NAD(P)H-dependent oxidoreductase</fullName>
    </submittedName>
</protein>
<dbReference type="RefSeq" id="WP_207032669.1">
    <property type="nucleotide sequence ID" value="NZ_JAFLNL010000003.1"/>
</dbReference>
<feature type="domain" description="NADPH-dependent FMN reductase-like" evidence="1">
    <location>
        <begin position="1"/>
        <end position="124"/>
    </location>
</feature>
<dbReference type="SUPFAM" id="SSF52218">
    <property type="entry name" value="Flavoproteins"/>
    <property type="match status" value="1"/>
</dbReference>
<dbReference type="Gene3D" id="3.40.50.360">
    <property type="match status" value="1"/>
</dbReference>
<proteinExistence type="predicted"/>
<dbReference type="EMBL" id="JAFLNL010000003">
    <property type="protein sequence ID" value="MBO0353881.1"/>
    <property type="molecule type" value="Genomic_DNA"/>
</dbReference>
<sequence>MKVLIFNGAVERTENSTAKQLSCYLETVLVKLGVETCVFDISDYDIPVFEVPMTPVPQSVIRMNQIFREADVHIWLSPLYHGGMTGAMKNCLDWMEYSSKESVPYLSGKVVGLVCWAHGVQAIQGITAMDAVARALRAWTAPLSIPIQRTELYDDRGNICQKYRERFDLLIQLLLGGPKGTEHKELQDEK</sequence>
<dbReference type="InterPro" id="IPR029039">
    <property type="entry name" value="Flavoprotein-like_sf"/>
</dbReference>
<keyword evidence="3" id="KW-1185">Reference proteome</keyword>
<gene>
    <name evidence="2" type="ORF">J0656_07620</name>
</gene>
<evidence type="ECO:0000313" key="3">
    <source>
        <dbReference type="Proteomes" id="UP000664044"/>
    </source>
</evidence>
<evidence type="ECO:0000259" key="1">
    <source>
        <dbReference type="Pfam" id="PF03358"/>
    </source>
</evidence>
<name>A0ABS3G398_9FLAO</name>
<accession>A0ABS3G398</accession>
<dbReference type="Pfam" id="PF03358">
    <property type="entry name" value="FMN_red"/>
    <property type="match status" value="1"/>
</dbReference>
<dbReference type="InterPro" id="IPR005025">
    <property type="entry name" value="FMN_Rdtase-like_dom"/>
</dbReference>
<organism evidence="2 3">
    <name type="scientific">Flagellimonas aurea</name>
    <dbReference type="NCBI Taxonomy" id="2915619"/>
    <lineage>
        <taxon>Bacteria</taxon>
        <taxon>Pseudomonadati</taxon>
        <taxon>Bacteroidota</taxon>
        <taxon>Flavobacteriia</taxon>
        <taxon>Flavobacteriales</taxon>
        <taxon>Flavobacteriaceae</taxon>
        <taxon>Flagellimonas</taxon>
    </lineage>
</organism>
<evidence type="ECO:0000313" key="2">
    <source>
        <dbReference type="EMBL" id="MBO0353881.1"/>
    </source>
</evidence>
<comment type="caution">
    <text evidence="2">The sequence shown here is derived from an EMBL/GenBank/DDBJ whole genome shotgun (WGS) entry which is preliminary data.</text>
</comment>
<reference evidence="2 3" key="1">
    <citation type="submission" date="2021-03" db="EMBL/GenBank/DDBJ databases">
        <title>Muricauda lutimaris sp. nov. and Muricauda ruestringensis sp. nov, two marine members of the Flavobacteriaceae isolated from deep sea sediments of Western Pacific.</title>
        <authorList>
            <person name="Zhao S."/>
            <person name="Liu R."/>
        </authorList>
    </citation>
    <scope>NUCLEOTIDE SEQUENCE [LARGE SCALE GENOMIC DNA]</scope>
    <source>
        <strain evidence="2 3">BC31-1-A7</strain>
    </source>
</reference>
<dbReference type="Proteomes" id="UP000664044">
    <property type="component" value="Unassembled WGS sequence"/>
</dbReference>